<dbReference type="InterPro" id="IPR005546">
    <property type="entry name" value="Autotransporte_beta"/>
</dbReference>
<dbReference type="Pfam" id="PF12951">
    <property type="entry name" value="PATR"/>
    <property type="match status" value="1"/>
</dbReference>
<dbReference type="SUPFAM" id="SSF51126">
    <property type="entry name" value="Pectin lyase-like"/>
    <property type="match status" value="1"/>
</dbReference>
<keyword evidence="1" id="KW-0732">Signal</keyword>
<protein>
    <submittedName>
        <fullName evidence="3">Autotransporter outer membrane beta-barrel domain-containing protein</fullName>
    </submittedName>
</protein>
<dbReference type="Gene3D" id="2.160.20.20">
    <property type="match status" value="1"/>
</dbReference>
<dbReference type="PANTHER" id="PTHR12338">
    <property type="entry name" value="AUTOTRANSPORTER"/>
    <property type="match status" value="1"/>
</dbReference>
<accession>A0AB94IBN8</accession>
<organism evidence="3 4">
    <name type="scientific">Candidatus Schmidhempelia bombi str. Bimp</name>
    <dbReference type="NCBI Taxonomy" id="1387197"/>
    <lineage>
        <taxon>Bacteria</taxon>
        <taxon>Pseudomonadati</taxon>
        <taxon>Pseudomonadota</taxon>
        <taxon>Gammaproteobacteria</taxon>
        <taxon>Orbales</taxon>
        <taxon>Orbaceae</taxon>
        <taxon>Candidatus Schmidhempelia</taxon>
    </lineage>
</organism>
<dbReference type="CDD" id="cd01344">
    <property type="entry name" value="PL2_Passenger_AT"/>
    <property type="match status" value="1"/>
</dbReference>
<evidence type="ECO:0000256" key="1">
    <source>
        <dbReference type="ARBA" id="ARBA00022729"/>
    </source>
</evidence>
<dbReference type="SUPFAM" id="SSF103515">
    <property type="entry name" value="Autotransporter"/>
    <property type="match status" value="1"/>
</dbReference>
<evidence type="ECO:0000259" key="2">
    <source>
        <dbReference type="PROSITE" id="PS51208"/>
    </source>
</evidence>
<dbReference type="PROSITE" id="PS51208">
    <property type="entry name" value="AUTOTRANSPORTER"/>
    <property type="match status" value="1"/>
</dbReference>
<dbReference type="SMART" id="SM00869">
    <property type="entry name" value="Autotransporter"/>
    <property type="match status" value="1"/>
</dbReference>
<dbReference type="PANTHER" id="PTHR12338:SF5">
    <property type="entry name" value="ANTIGEN 43-RELATED"/>
    <property type="match status" value="1"/>
</dbReference>
<dbReference type="Pfam" id="PF03797">
    <property type="entry name" value="Autotransporter"/>
    <property type="match status" value="1"/>
</dbReference>
<dbReference type="EMBL" id="AWGA01000065">
    <property type="protein sequence ID" value="TEA26820.1"/>
    <property type="molecule type" value="Genomic_DNA"/>
</dbReference>
<dbReference type="Pfam" id="PF18883">
    <property type="entry name" value="AC_1"/>
    <property type="match status" value="1"/>
</dbReference>
<dbReference type="InterPro" id="IPR050909">
    <property type="entry name" value="Bact_Autotransporter_VF"/>
</dbReference>
<dbReference type="InterPro" id="IPR013425">
    <property type="entry name" value="Autotrns_rpt"/>
</dbReference>
<gene>
    <name evidence="3" type="ORF">O970_07110</name>
</gene>
<dbReference type="GO" id="GO:0019867">
    <property type="term" value="C:outer membrane"/>
    <property type="evidence" value="ECO:0007669"/>
    <property type="project" value="InterPro"/>
</dbReference>
<dbReference type="RefSeq" id="WP_024496426.1">
    <property type="nucleotide sequence ID" value="NZ_AWGA01000065.1"/>
</dbReference>
<dbReference type="Gene3D" id="2.40.128.130">
    <property type="entry name" value="Autotransporter beta-domain"/>
    <property type="match status" value="1"/>
</dbReference>
<dbReference type="Proteomes" id="UP000506160">
    <property type="component" value="Unassembled WGS sequence"/>
</dbReference>
<dbReference type="Pfam" id="PF22364">
    <property type="entry name" value="VID"/>
    <property type="match status" value="1"/>
</dbReference>
<name>A0AB94IBN8_9GAMM</name>
<dbReference type="InterPro" id="IPR006315">
    <property type="entry name" value="OM_autotransptr_brl_dom"/>
</dbReference>
<evidence type="ECO:0000313" key="4">
    <source>
        <dbReference type="Proteomes" id="UP000506160"/>
    </source>
</evidence>
<feature type="domain" description="Autotransporter" evidence="2">
    <location>
        <begin position="762"/>
        <end position="1049"/>
    </location>
</feature>
<comment type="caution">
    <text evidence="3">The sequence shown here is derived from an EMBL/GenBank/DDBJ whole genome shotgun (WGS) entry which is preliminary data.</text>
</comment>
<dbReference type="InterPro" id="IPR036709">
    <property type="entry name" value="Autotransporte_beta_dom_sf"/>
</dbReference>
<dbReference type="NCBIfam" id="TIGR01414">
    <property type="entry name" value="autotrans_barl"/>
    <property type="match status" value="1"/>
</dbReference>
<evidence type="ECO:0000313" key="3">
    <source>
        <dbReference type="EMBL" id="TEA26820.1"/>
    </source>
</evidence>
<dbReference type="AlphaFoldDB" id="A0AB94IBN8"/>
<dbReference type="InterPro" id="IPR043990">
    <property type="entry name" value="AC_1"/>
</dbReference>
<sequence length="1049" mass="112462">GDGIDYNLKDVTQLDGIEGTNSNLNGTDGKAAYIFETDINSSAEDNVISVNKGIAIRGGNGGKGKFDEKSTNVGTGGNGGEAINGDRLKINNSGDIKGGDGGGSGVTGDYKYSGLGGNGAIAIHGNHLEINNSKMCTISGGNGGAHSGHGGTAILGDYLTINNKGIISGGAGSYGGYRVGYTHGGNGGSAIKGNHLKIYNDGSIYGSPAQDGGVVLDNNTSTQIIGKGGDGGIGIWGNNLTIINSKLGIISGEAGGRSGLAGTGQAGNGGDAINGNNLTITNSGRIMKGHKNDISNNNLSKDGDAIHFSSGKNSLTIQAGSKIQGDIVLAASSDNMLHITSEAETTIEGNLIVNNNGRVILSGKQVSFKENAEFTNETSLTFDNGARLHANKIIFDKTKINTNVTDWDQQDIILAKADNGIIGNYKHISNNLLTTGAKDYAGAILTDKKKTLAYGLKWNDIGGDSHGTFDLKQGSILNLRVKLTNNDCDNNNNWDGKSLTKDGLGTLQLSTKNDYTGETNINNGMLKLGIDDAIVNTSKLNIAKGEGPNQSAILNLSGKDQKIKKINNEGIILINDLNATSKVEKVTVTGNMDNRGMLILNNCQNCEGQTYVQNGDWMGYGGTVQFGAILGDDNSTTDKLEITGTAKGITKVRVINGGGLGAKTEQGIELITTTGGSDQGAFVQDGRIVAGNYEYYLQQGTAQGNNMKNWYLTSKVKPDNNIHISRPEAGSYAINLATANTVFNMRLQDRQGSDWFVDPITGESKYNDVWTRIVRGHNQHTMSDKQLKTTADYTVFQIGGDILTDSFTDLDQWYFGLTSGYTKQNSNTRNNLSGYSSYGKVEGYSVGIYSTWYQDTQQRIGAYVDSWIMYNWFHNTVQGEQLAQEKYHSQGITASLETGYEYNAASYLAAEGIQSDVYIRPQFQIKWLDVKANDHIEHNGTHVYGKGNGNIQTNLGMRFSVERYNIRSDSTNRIEPFAEVNWLHNTKQYGVNMTDATNNIQGTNNMAEIKLGFEGYIKANLHLWSNVSQLIGSYSQRETLCMAGIKYMF</sequence>
<keyword evidence="4" id="KW-1185">Reference proteome</keyword>
<reference evidence="3 4" key="1">
    <citation type="journal article" date="2014" name="Appl. Environ. Microbiol.">
        <title>Genomic features of a bumble bee symbiont reflect its host environment.</title>
        <authorList>
            <person name="Martinson V.G."/>
            <person name="Magoc T."/>
            <person name="Koch H."/>
            <person name="Salzberg S.L."/>
            <person name="Moran N.A."/>
        </authorList>
    </citation>
    <scope>NUCLEOTIDE SEQUENCE [LARGE SCALE GENOMIC DNA]</scope>
    <source>
        <strain evidence="3 4">Bimp</strain>
    </source>
</reference>
<feature type="non-terminal residue" evidence="3">
    <location>
        <position position="1"/>
    </location>
</feature>
<proteinExistence type="predicted"/>
<dbReference type="InterPro" id="IPR012332">
    <property type="entry name" value="Autotransporter_pectin_lyase_C"/>
</dbReference>
<dbReference type="InterPro" id="IPR054553">
    <property type="entry name" value="VID"/>
</dbReference>
<dbReference type="NCBIfam" id="TIGR02601">
    <property type="entry name" value="autotrns_rpt"/>
    <property type="match status" value="1"/>
</dbReference>
<dbReference type="InterPro" id="IPR011050">
    <property type="entry name" value="Pectin_lyase_fold/virulence"/>
</dbReference>